<gene>
    <name evidence="1" type="ORF">SAMN04488094_102336</name>
</gene>
<reference evidence="1 2" key="1">
    <citation type="submission" date="2016-10" db="EMBL/GenBank/DDBJ databases">
        <authorList>
            <person name="de Groot N.N."/>
        </authorList>
    </citation>
    <scope>NUCLEOTIDE SEQUENCE [LARGE SCALE GENOMIC DNA]</scope>
    <source>
        <strain evidence="1 2">DSM 19548</strain>
    </source>
</reference>
<organism evidence="1 2">
    <name type="scientific">Tropicimonas isoalkanivorans</name>
    <dbReference type="NCBI Taxonomy" id="441112"/>
    <lineage>
        <taxon>Bacteria</taxon>
        <taxon>Pseudomonadati</taxon>
        <taxon>Pseudomonadota</taxon>
        <taxon>Alphaproteobacteria</taxon>
        <taxon>Rhodobacterales</taxon>
        <taxon>Roseobacteraceae</taxon>
        <taxon>Tropicimonas</taxon>
    </lineage>
</organism>
<name>A0A1I1FY90_9RHOB</name>
<sequence length="72" mass="8743">MILQPLKAPDCDLWPADDRRRSEAELIRARIESREKWRRRRGWLRLRATLFGRRKERFAACPEGRFRPARPV</sequence>
<keyword evidence="2" id="KW-1185">Reference proteome</keyword>
<evidence type="ECO:0000313" key="1">
    <source>
        <dbReference type="EMBL" id="SFC04265.1"/>
    </source>
</evidence>
<evidence type="ECO:0000313" key="2">
    <source>
        <dbReference type="Proteomes" id="UP000198728"/>
    </source>
</evidence>
<dbReference type="RefSeq" id="WP_093359696.1">
    <property type="nucleotide sequence ID" value="NZ_FOLG01000002.1"/>
</dbReference>
<dbReference type="AlphaFoldDB" id="A0A1I1FY90"/>
<protein>
    <submittedName>
        <fullName evidence="1">Uncharacterized protein</fullName>
    </submittedName>
</protein>
<dbReference type="EMBL" id="FOLG01000002">
    <property type="protein sequence ID" value="SFC04265.1"/>
    <property type="molecule type" value="Genomic_DNA"/>
</dbReference>
<dbReference type="Proteomes" id="UP000198728">
    <property type="component" value="Unassembled WGS sequence"/>
</dbReference>
<accession>A0A1I1FY90</accession>
<proteinExistence type="predicted"/>